<evidence type="ECO:0000313" key="13">
    <source>
        <dbReference type="EMBL" id="OXE49616.1"/>
    </source>
</evidence>
<evidence type="ECO:0000256" key="11">
    <source>
        <dbReference type="SAM" id="SignalP"/>
    </source>
</evidence>
<dbReference type="GO" id="GO:0006811">
    <property type="term" value="P:monoatomic ion transport"/>
    <property type="evidence" value="ECO:0007669"/>
    <property type="project" value="UniProtKB-KW"/>
</dbReference>
<dbReference type="EMBL" id="NHMP01000003">
    <property type="protein sequence ID" value="OXE49616.1"/>
    <property type="molecule type" value="Genomic_DNA"/>
</dbReference>
<reference evidence="14" key="1">
    <citation type="submission" date="2017-05" db="EMBL/GenBank/DDBJ databases">
        <title>Improved OligoMM genomes.</title>
        <authorList>
            <person name="Garzetti D."/>
        </authorList>
    </citation>
    <scope>NUCLEOTIDE SEQUENCE [LARGE SCALE GENOMIC DNA]</scope>
    <source>
        <strain evidence="14">YL45</strain>
    </source>
</reference>
<feature type="chain" id="PRO_5011269175" evidence="11">
    <location>
        <begin position="21"/>
        <end position="357"/>
    </location>
</feature>
<dbReference type="GeneID" id="78361512"/>
<feature type="domain" description="Porin" evidence="12">
    <location>
        <begin position="8"/>
        <end position="331"/>
    </location>
</feature>
<evidence type="ECO:0000256" key="9">
    <source>
        <dbReference type="ARBA" id="ARBA00023136"/>
    </source>
</evidence>
<gene>
    <name evidence="13" type="ORF">ADH67_05640</name>
</gene>
<feature type="signal peptide" evidence="11">
    <location>
        <begin position="1"/>
        <end position="20"/>
    </location>
</feature>
<keyword evidence="5" id="KW-0812">Transmembrane</keyword>
<comment type="subcellular location">
    <subcellularLocation>
        <location evidence="1">Cell outer membrane</location>
        <topology evidence="1">Multi-pass membrane protein</topology>
    </subcellularLocation>
</comment>
<dbReference type="AlphaFoldDB" id="A0A227KNK9"/>
<comment type="caution">
    <text evidence="13">The sequence shown here is derived from an EMBL/GenBank/DDBJ whole genome shotgun (WGS) entry which is preliminary data.</text>
</comment>
<evidence type="ECO:0000256" key="6">
    <source>
        <dbReference type="ARBA" id="ARBA00022729"/>
    </source>
</evidence>
<keyword evidence="10" id="KW-0998">Cell outer membrane</keyword>
<dbReference type="GO" id="GO:0046930">
    <property type="term" value="C:pore complex"/>
    <property type="evidence" value="ECO:0007669"/>
    <property type="project" value="UniProtKB-KW"/>
</dbReference>
<organism evidence="13 14">
    <name type="scientific">Turicimonas muris</name>
    <dbReference type="NCBI Taxonomy" id="1796652"/>
    <lineage>
        <taxon>Bacteria</taxon>
        <taxon>Pseudomonadati</taxon>
        <taxon>Pseudomonadota</taxon>
        <taxon>Betaproteobacteria</taxon>
        <taxon>Burkholderiales</taxon>
        <taxon>Sutterellaceae</taxon>
        <taxon>Turicimonas</taxon>
    </lineage>
</organism>
<dbReference type="GO" id="GO:0015288">
    <property type="term" value="F:porin activity"/>
    <property type="evidence" value="ECO:0007669"/>
    <property type="project" value="UniProtKB-KW"/>
</dbReference>
<evidence type="ECO:0000256" key="4">
    <source>
        <dbReference type="ARBA" id="ARBA00022452"/>
    </source>
</evidence>
<dbReference type="GO" id="GO:0009279">
    <property type="term" value="C:cell outer membrane"/>
    <property type="evidence" value="ECO:0007669"/>
    <property type="project" value="UniProtKB-SubCell"/>
</dbReference>
<sequence>MIKKLLPAALLAALSFNAMAASNVTLYGVIDEAVTVTKHKGESAVVKLDNGIYAGSRFGLRGVEDLGNGNSVGFILEQGFNADDGSEAYGGKAFSREALLQVKGNWGEFAFGRAGGLSSDCGTYTILHGGALWTSYYTDGNMASAFINTDRMDNLVIYKSPSFSGATITAMYSNGTGLNTTGEDDKKWSKNSHYYGIGLDYAHNDTVFSAMWEMLDNKDIAAKSTQLFTLGGQQGFGNWTVWAAYQYAHNSQMLPGWNYANQGTKGVSQHAVTAAIGYKIASGEWKLEGNYAHGKSNSTNEKYNIWSAGTAYEYPLSNRTLVYLYGGYGKANKLLNTGSYHSTFNSWTLCSGISHSF</sequence>
<evidence type="ECO:0000313" key="14">
    <source>
        <dbReference type="Proteomes" id="UP000214610"/>
    </source>
</evidence>
<comment type="subunit">
    <text evidence="2">Homotrimer.</text>
</comment>
<accession>A0A227KNK9</accession>
<keyword evidence="9" id="KW-0472">Membrane</keyword>
<dbReference type="Proteomes" id="UP000214610">
    <property type="component" value="Unassembled WGS sequence"/>
</dbReference>
<dbReference type="InterPro" id="IPR050298">
    <property type="entry name" value="Gram-neg_bact_OMP"/>
</dbReference>
<evidence type="ECO:0000256" key="3">
    <source>
        <dbReference type="ARBA" id="ARBA00022448"/>
    </source>
</evidence>
<dbReference type="PANTHER" id="PTHR34501">
    <property type="entry name" value="PROTEIN YDDL-RELATED"/>
    <property type="match status" value="1"/>
</dbReference>
<keyword evidence="7" id="KW-0406">Ion transport</keyword>
<keyword evidence="14" id="KW-1185">Reference proteome</keyword>
<keyword evidence="3" id="KW-0813">Transport</keyword>
<evidence type="ECO:0000256" key="5">
    <source>
        <dbReference type="ARBA" id="ARBA00022692"/>
    </source>
</evidence>
<keyword evidence="4" id="KW-1134">Transmembrane beta strand</keyword>
<name>A0A227KNK9_9BURK</name>
<evidence type="ECO:0000256" key="1">
    <source>
        <dbReference type="ARBA" id="ARBA00004571"/>
    </source>
</evidence>
<evidence type="ECO:0000256" key="8">
    <source>
        <dbReference type="ARBA" id="ARBA00023114"/>
    </source>
</evidence>
<dbReference type="InterPro" id="IPR023614">
    <property type="entry name" value="Porin_dom_sf"/>
</dbReference>
<keyword evidence="6 11" id="KW-0732">Signal</keyword>
<dbReference type="SUPFAM" id="SSF56935">
    <property type="entry name" value="Porins"/>
    <property type="match status" value="1"/>
</dbReference>
<evidence type="ECO:0000256" key="10">
    <source>
        <dbReference type="ARBA" id="ARBA00023237"/>
    </source>
</evidence>
<dbReference type="RefSeq" id="WP_066592924.1">
    <property type="nucleotide sequence ID" value="NZ_CAJTBZ010000011.1"/>
</dbReference>
<keyword evidence="8" id="KW-0626">Porin</keyword>
<dbReference type="Pfam" id="PF13609">
    <property type="entry name" value="Porin_4"/>
    <property type="match status" value="1"/>
</dbReference>
<dbReference type="InterPro" id="IPR033900">
    <property type="entry name" value="Gram_neg_porin_domain"/>
</dbReference>
<dbReference type="Gene3D" id="2.40.160.10">
    <property type="entry name" value="Porin"/>
    <property type="match status" value="1"/>
</dbReference>
<protein>
    <submittedName>
        <fullName evidence="13">Porin</fullName>
    </submittedName>
</protein>
<proteinExistence type="predicted"/>
<evidence type="ECO:0000256" key="2">
    <source>
        <dbReference type="ARBA" id="ARBA00011233"/>
    </source>
</evidence>
<dbReference type="PANTHER" id="PTHR34501:SF9">
    <property type="entry name" value="MAJOR OUTER MEMBRANE PROTEIN P.IA"/>
    <property type="match status" value="1"/>
</dbReference>
<evidence type="ECO:0000256" key="7">
    <source>
        <dbReference type="ARBA" id="ARBA00023065"/>
    </source>
</evidence>
<evidence type="ECO:0000259" key="12">
    <source>
        <dbReference type="Pfam" id="PF13609"/>
    </source>
</evidence>
<dbReference type="CDD" id="cd00342">
    <property type="entry name" value="gram_neg_porins"/>
    <property type="match status" value="1"/>
</dbReference>